<name>A0ABP6UHR1_9FLAO</name>
<evidence type="ECO:0000259" key="2">
    <source>
        <dbReference type="Pfam" id="PF15523"/>
    </source>
</evidence>
<dbReference type="RefSeq" id="WP_344926885.1">
    <property type="nucleotide sequence ID" value="NZ_BAABCW010000006.1"/>
</dbReference>
<dbReference type="EMBL" id="BAABCW010000006">
    <property type="protein sequence ID" value="GAA3508394.1"/>
    <property type="molecule type" value="Genomic_DNA"/>
</dbReference>
<evidence type="ECO:0000313" key="4">
    <source>
        <dbReference type="Proteomes" id="UP001500459"/>
    </source>
</evidence>
<evidence type="ECO:0000256" key="1">
    <source>
        <dbReference type="SAM" id="MobiDB-lite"/>
    </source>
</evidence>
<dbReference type="Pfam" id="PF15523">
    <property type="entry name" value="Ntox16"/>
    <property type="match status" value="1"/>
</dbReference>
<protein>
    <recommendedName>
        <fullName evidence="2">Novel toxin 16 domain-containing protein</fullName>
    </recommendedName>
</protein>
<organism evidence="3 4">
    <name type="scientific">Aquimarina addita</name>
    <dbReference type="NCBI Taxonomy" id="870485"/>
    <lineage>
        <taxon>Bacteria</taxon>
        <taxon>Pseudomonadati</taxon>
        <taxon>Bacteroidota</taxon>
        <taxon>Flavobacteriia</taxon>
        <taxon>Flavobacteriales</taxon>
        <taxon>Flavobacteriaceae</taxon>
        <taxon>Aquimarina</taxon>
    </lineage>
</organism>
<reference evidence="4" key="1">
    <citation type="journal article" date="2019" name="Int. J. Syst. Evol. Microbiol.">
        <title>The Global Catalogue of Microorganisms (GCM) 10K type strain sequencing project: providing services to taxonomists for standard genome sequencing and annotation.</title>
        <authorList>
            <consortium name="The Broad Institute Genomics Platform"/>
            <consortium name="The Broad Institute Genome Sequencing Center for Infectious Disease"/>
            <person name="Wu L."/>
            <person name="Ma J."/>
        </authorList>
    </citation>
    <scope>NUCLEOTIDE SEQUENCE [LARGE SCALE GENOMIC DNA]</scope>
    <source>
        <strain evidence="4">JCM 17106</strain>
    </source>
</reference>
<dbReference type="InterPro" id="IPR029118">
    <property type="entry name" value="Ntox16"/>
</dbReference>
<sequence>MGESNIRFGDPETTSRDNVPSDCTTSQRIRLQNEVNKNCKGQRSKCFNTDTCTLLSEKMLRINRCIQSRTTINTTCFKGGDAGHNQAIMQAINSLVRCQTIYAVSCGEPVSAPEPVNLPEPIPDDDFMDKMEKITGLTGAALIIYLIISEGTRLFPPRNLIPIP</sequence>
<accession>A0ABP6UHR1</accession>
<gene>
    <name evidence="3" type="ORF">GCM10022393_19390</name>
</gene>
<keyword evidence="4" id="KW-1185">Reference proteome</keyword>
<dbReference type="Proteomes" id="UP001500459">
    <property type="component" value="Unassembled WGS sequence"/>
</dbReference>
<feature type="compositionally biased region" description="Polar residues" evidence="1">
    <location>
        <begin position="16"/>
        <end position="25"/>
    </location>
</feature>
<evidence type="ECO:0000313" key="3">
    <source>
        <dbReference type="EMBL" id="GAA3508394.1"/>
    </source>
</evidence>
<feature type="domain" description="Novel toxin 16" evidence="2">
    <location>
        <begin position="20"/>
        <end position="100"/>
    </location>
</feature>
<proteinExistence type="predicted"/>
<comment type="caution">
    <text evidence="3">The sequence shown here is derived from an EMBL/GenBank/DDBJ whole genome shotgun (WGS) entry which is preliminary data.</text>
</comment>
<feature type="region of interest" description="Disordered" evidence="1">
    <location>
        <begin position="1"/>
        <end position="25"/>
    </location>
</feature>